<protein>
    <submittedName>
        <fullName evidence="2">Uncharacterized protein</fullName>
    </submittedName>
</protein>
<dbReference type="EMBL" id="JROU02000285">
    <property type="protein sequence ID" value="OEH79760.1"/>
    <property type="molecule type" value="Genomic_DNA"/>
</dbReference>
<dbReference type="InParanoid" id="A0A1D3D8H3"/>
<dbReference type="Proteomes" id="UP000095192">
    <property type="component" value="Unassembled WGS sequence"/>
</dbReference>
<feature type="compositionally biased region" description="Basic and acidic residues" evidence="1">
    <location>
        <begin position="316"/>
        <end position="325"/>
    </location>
</feature>
<comment type="caution">
    <text evidence="2">The sequence shown here is derived from an EMBL/GenBank/DDBJ whole genome shotgun (WGS) entry which is preliminary data.</text>
</comment>
<evidence type="ECO:0000256" key="1">
    <source>
        <dbReference type="SAM" id="MobiDB-lite"/>
    </source>
</evidence>
<name>A0A1D3D8H3_9EIME</name>
<feature type="compositionally biased region" description="Basic and acidic residues" evidence="1">
    <location>
        <begin position="210"/>
        <end position="264"/>
    </location>
</feature>
<accession>A0A1D3D8H3</accession>
<feature type="region of interest" description="Disordered" evidence="1">
    <location>
        <begin position="316"/>
        <end position="376"/>
    </location>
</feature>
<keyword evidence="3" id="KW-1185">Reference proteome</keyword>
<proteinExistence type="predicted"/>
<gene>
    <name evidence="2" type="ORF">cyc_00354</name>
</gene>
<feature type="region of interest" description="Disordered" evidence="1">
    <location>
        <begin position="119"/>
        <end position="284"/>
    </location>
</feature>
<feature type="compositionally biased region" description="Basic and acidic residues" evidence="1">
    <location>
        <begin position="165"/>
        <end position="176"/>
    </location>
</feature>
<dbReference type="AlphaFoldDB" id="A0A1D3D8H3"/>
<evidence type="ECO:0000313" key="3">
    <source>
        <dbReference type="Proteomes" id="UP000095192"/>
    </source>
</evidence>
<dbReference type="VEuPathDB" id="ToxoDB:cyc_00354"/>
<reference evidence="2 3" key="1">
    <citation type="journal article" date="2016" name="BMC Genomics">
        <title>Comparative genomics reveals Cyclospora cayetanensis possesses coccidia-like metabolism and invasion components but unique surface antigens.</title>
        <authorList>
            <person name="Liu S."/>
            <person name="Wang L."/>
            <person name="Zheng H."/>
            <person name="Xu Z."/>
            <person name="Roellig D.M."/>
            <person name="Li N."/>
            <person name="Frace M.A."/>
            <person name="Tang K."/>
            <person name="Arrowood M.J."/>
            <person name="Moss D.M."/>
            <person name="Zhang L."/>
            <person name="Feng Y."/>
            <person name="Xiao L."/>
        </authorList>
    </citation>
    <scope>NUCLEOTIDE SEQUENCE [LARGE SCALE GENOMIC DNA]</scope>
    <source>
        <strain evidence="2 3">CHN_HEN01</strain>
    </source>
</reference>
<sequence>MRCNSPTRSLPRTTRPKQLSTCPACHKVCVCHTPLQLPRIEGSLSSITPPSGVVVSLEHVLSLSEASSCGAVQDNGLERGAEAFLCAGLRERERGPPSHLHGCLVNRALERLKMDVRGEREEGRFGSSSSATKALRRMGERGNPNNRTKKPSLHLKEQQQQLQDCEVHDQQPKDHVAAAADSTRGERIGKTEGVSGRQDAHQQQPSFWRRLSEGSSHGEDENSHELHEAQNEQHKADAATARPDKEAHREESTLRVMLVRREGGKGGGSGCALAQGNKRKRRDESIGEGALTCFLLVKNSEVLRLFRSHAFIRRKEDGKGRHGGSEEALQEGGTEKASAARRREDPPSSAGTAQRPPRLSACNSSSYIGGKVREAE</sequence>
<organism evidence="2 3">
    <name type="scientific">Cyclospora cayetanensis</name>
    <dbReference type="NCBI Taxonomy" id="88456"/>
    <lineage>
        <taxon>Eukaryota</taxon>
        <taxon>Sar</taxon>
        <taxon>Alveolata</taxon>
        <taxon>Apicomplexa</taxon>
        <taxon>Conoidasida</taxon>
        <taxon>Coccidia</taxon>
        <taxon>Eucoccidiorida</taxon>
        <taxon>Eimeriorina</taxon>
        <taxon>Eimeriidae</taxon>
        <taxon>Cyclospora</taxon>
    </lineage>
</organism>
<evidence type="ECO:0000313" key="2">
    <source>
        <dbReference type="EMBL" id="OEH79760.1"/>
    </source>
</evidence>